<dbReference type="InterPro" id="IPR017451">
    <property type="entry name" value="F-box-assoc_interact_dom"/>
</dbReference>
<dbReference type="Pfam" id="PF07734">
    <property type="entry name" value="FBA_1"/>
    <property type="match status" value="1"/>
</dbReference>
<reference evidence="2 3" key="1">
    <citation type="submission" date="2021-02" db="EMBL/GenBank/DDBJ databases">
        <title>Plant Genome Project.</title>
        <authorList>
            <person name="Zhang R.-G."/>
        </authorList>
    </citation>
    <scope>NUCLEOTIDE SEQUENCE [LARGE SCALE GENOMIC DNA]</scope>
    <source>
        <tissue evidence="2">Leaves</tissue>
    </source>
</reference>
<dbReference type="InterPro" id="IPR050796">
    <property type="entry name" value="SCF_F-box_component"/>
</dbReference>
<evidence type="ECO:0000313" key="3">
    <source>
        <dbReference type="Proteomes" id="UP000827721"/>
    </source>
</evidence>
<feature type="domain" description="F-box associated beta-propeller type 1" evidence="1">
    <location>
        <begin position="31"/>
        <end position="216"/>
    </location>
</feature>
<dbReference type="PANTHER" id="PTHR31672">
    <property type="entry name" value="BNACNNG10540D PROTEIN"/>
    <property type="match status" value="1"/>
</dbReference>
<dbReference type="Proteomes" id="UP000827721">
    <property type="component" value="Unassembled WGS sequence"/>
</dbReference>
<dbReference type="PANTHER" id="PTHR31672:SF13">
    <property type="entry name" value="F-BOX PROTEIN CPR30-LIKE"/>
    <property type="match status" value="1"/>
</dbReference>
<accession>A0ABQ8HVQ2</accession>
<organism evidence="2 3">
    <name type="scientific">Xanthoceras sorbifolium</name>
    <dbReference type="NCBI Taxonomy" id="99658"/>
    <lineage>
        <taxon>Eukaryota</taxon>
        <taxon>Viridiplantae</taxon>
        <taxon>Streptophyta</taxon>
        <taxon>Embryophyta</taxon>
        <taxon>Tracheophyta</taxon>
        <taxon>Spermatophyta</taxon>
        <taxon>Magnoliopsida</taxon>
        <taxon>eudicotyledons</taxon>
        <taxon>Gunneridae</taxon>
        <taxon>Pentapetalae</taxon>
        <taxon>rosids</taxon>
        <taxon>malvids</taxon>
        <taxon>Sapindales</taxon>
        <taxon>Sapindaceae</taxon>
        <taxon>Xanthoceroideae</taxon>
        <taxon>Xanthoceras</taxon>
    </lineage>
</organism>
<dbReference type="EMBL" id="JAFEMO010000007">
    <property type="protein sequence ID" value="KAH7568344.1"/>
    <property type="molecule type" value="Genomic_DNA"/>
</dbReference>
<dbReference type="NCBIfam" id="TIGR01640">
    <property type="entry name" value="F_box_assoc_1"/>
    <property type="match status" value="1"/>
</dbReference>
<name>A0ABQ8HVQ2_9ROSI</name>
<evidence type="ECO:0000313" key="2">
    <source>
        <dbReference type="EMBL" id="KAH7568344.1"/>
    </source>
</evidence>
<keyword evidence="3" id="KW-1185">Reference proteome</keyword>
<protein>
    <recommendedName>
        <fullName evidence="1">F-box associated beta-propeller type 1 domain-containing protein</fullName>
    </recommendedName>
</protein>
<sequence length="256" mass="29739">MIDDPDFIWRHHNACSETNSNRRIIAQSNKGFTLLSLDFDSTVLWNILTNKLRILPRIRGDSIGSFGFGYDVASDDYKLVRIFWNQSFTKVIVYSLRANSWRWIEDLPDYCSFYSFYQLCGIFIASTLSWMEPMKSRESTAWIISFDLKSEKFHKLSVLVHDITTTNVGEWDTTVNVLGGCLCLSRNDGCELVVDIWVMKEYNVKDSWTKLFSFSYLSLNIYGSMPPIVKSLFYSKTGEKVFPILNNLHVIRHDLK</sequence>
<comment type="caution">
    <text evidence="2">The sequence shown here is derived from an EMBL/GenBank/DDBJ whole genome shotgun (WGS) entry which is preliminary data.</text>
</comment>
<gene>
    <name evidence="2" type="ORF">JRO89_XS07G0279000</name>
</gene>
<proteinExistence type="predicted"/>
<evidence type="ECO:0000259" key="1">
    <source>
        <dbReference type="Pfam" id="PF07734"/>
    </source>
</evidence>
<dbReference type="InterPro" id="IPR006527">
    <property type="entry name" value="F-box-assoc_dom_typ1"/>
</dbReference>